<dbReference type="Pfam" id="PF01425">
    <property type="entry name" value="Amidase"/>
    <property type="match status" value="1"/>
</dbReference>
<evidence type="ECO:0000313" key="5">
    <source>
        <dbReference type="Proteomes" id="UP000467124"/>
    </source>
</evidence>
<comment type="caution">
    <text evidence="4">The sequence shown here is derived from an EMBL/GenBank/DDBJ whole genome shotgun (WGS) entry which is preliminary data.</text>
</comment>
<proteinExistence type="inferred from homology"/>
<feature type="region of interest" description="Disordered" evidence="2">
    <location>
        <begin position="1"/>
        <end position="42"/>
    </location>
</feature>
<evidence type="ECO:0000256" key="1">
    <source>
        <dbReference type="ARBA" id="ARBA00009199"/>
    </source>
</evidence>
<dbReference type="SUPFAM" id="SSF75304">
    <property type="entry name" value="Amidase signature (AS) enzymes"/>
    <property type="match status" value="1"/>
</dbReference>
<feature type="compositionally biased region" description="Basic and acidic residues" evidence="2">
    <location>
        <begin position="1"/>
        <end position="10"/>
    </location>
</feature>
<gene>
    <name evidence="4" type="ORF">GTW20_12155</name>
</gene>
<organism evidence="4 5">
    <name type="scientific">Nocardiopsis alba</name>
    <dbReference type="NCBI Taxonomy" id="53437"/>
    <lineage>
        <taxon>Bacteria</taxon>
        <taxon>Bacillati</taxon>
        <taxon>Actinomycetota</taxon>
        <taxon>Actinomycetes</taxon>
        <taxon>Streptosporangiales</taxon>
        <taxon>Nocardiopsidaceae</taxon>
        <taxon>Nocardiopsis</taxon>
    </lineage>
</organism>
<feature type="region of interest" description="Disordered" evidence="2">
    <location>
        <begin position="125"/>
        <end position="145"/>
    </location>
</feature>
<accession>A0A7K2ISY9</accession>
<keyword evidence="4" id="KW-0378">Hydrolase</keyword>
<feature type="domain" description="Amidase" evidence="3">
    <location>
        <begin position="63"/>
        <end position="489"/>
    </location>
</feature>
<dbReference type="NCBIfam" id="NF004815">
    <property type="entry name" value="PRK06169.1"/>
    <property type="match status" value="1"/>
</dbReference>
<dbReference type="InterPro" id="IPR036928">
    <property type="entry name" value="AS_sf"/>
</dbReference>
<dbReference type="InterPro" id="IPR020556">
    <property type="entry name" value="Amidase_CS"/>
</dbReference>
<evidence type="ECO:0000259" key="3">
    <source>
        <dbReference type="Pfam" id="PF01425"/>
    </source>
</evidence>
<dbReference type="InterPro" id="IPR023631">
    <property type="entry name" value="Amidase_dom"/>
</dbReference>
<dbReference type="PANTHER" id="PTHR11895">
    <property type="entry name" value="TRANSAMIDASE"/>
    <property type="match status" value="1"/>
</dbReference>
<feature type="compositionally biased region" description="Low complexity" evidence="2">
    <location>
        <begin position="18"/>
        <end position="29"/>
    </location>
</feature>
<comment type="similarity">
    <text evidence="1">Belongs to the amidase family.</text>
</comment>
<dbReference type="PANTHER" id="PTHR11895:SF7">
    <property type="entry name" value="GLUTAMYL-TRNA(GLN) AMIDOTRANSFERASE SUBUNIT A, MITOCHONDRIAL"/>
    <property type="match status" value="1"/>
</dbReference>
<dbReference type="EMBL" id="WWHY01000001">
    <property type="protein sequence ID" value="MYR32996.1"/>
    <property type="molecule type" value="Genomic_DNA"/>
</dbReference>
<evidence type="ECO:0000256" key="2">
    <source>
        <dbReference type="SAM" id="MobiDB-lite"/>
    </source>
</evidence>
<feature type="compositionally biased region" description="Low complexity" evidence="2">
    <location>
        <begin position="187"/>
        <end position="200"/>
    </location>
</feature>
<dbReference type="Gene3D" id="3.90.1300.10">
    <property type="entry name" value="Amidase signature (AS) domain"/>
    <property type="match status" value="1"/>
</dbReference>
<feature type="region of interest" description="Disordered" evidence="2">
    <location>
        <begin position="169"/>
        <end position="200"/>
    </location>
</feature>
<sequence>MTIRSDRAGADDTGSGLGAAPTGTEPGAAHTVPRARSGDRTPADLSAEQLLSAYSTGELSPVEAVASVLARIEQDDPALNAFCLVRPEEALEAARASAERWRRGEPAGRLDGVPTSVKDIHLTKGWPTRKGSRASSAEGPWEEDSPVVARLREQGAVFVGKTTTPELAWKGVTDNPLTGITRNPWDPSTTPGGSSGGSAAAVAAGMGPLATGTDGGGSIRIPASFSGICGIKPTWGLVPHYPASPFGSLAHTGPMTRTVGDLALMLDVISGFDSRDWMAMPTPPPGLAEAGRGEDPRALVQGMRIAYSPTLGGQYVDPEVARVVADAVRVFEELGAEVEEVDPGLPDSRHEFHVLWYTGAAKATEALTDAQRELQDPGLREIIEEGLTYSAQDYLTAMALRMAMGARMGRFHETYDLLLTPSMPIVAFEAGLESPPGSDDRRWTSWAGFSYPFNMTQQPAASVPCGFGGSGLPIGLQVVGPRHSDARVLRACRAFELARPWAGLRP</sequence>
<name>A0A7K2ISY9_9ACTN</name>
<dbReference type="Proteomes" id="UP000467124">
    <property type="component" value="Unassembled WGS sequence"/>
</dbReference>
<reference evidence="4 5" key="1">
    <citation type="journal article" date="2019" name="Nat. Commun.">
        <title>The antimicrobial potential of Streptomyces from insect microbiomes.</title>
        <authorList>
            <person name="Chevrette M.G."/>
            <person name="Carlson C.M."/>
            <person name="Ortega H.E."/>
            <person name="Thomas C."/>
            <person name="Ananiev G.E."/>
            <person name="Barns K.J."/>
            <person name="Book A.J."/>
            <person name="Cagnazzo J."/>
            <person name="Carlos C."/>
            <person name="Flanigan W."/>
            <person name="Grubbs K.J."/>
            <person name="Horn H.A."/>
            <person name="Hoffmann F.M."/>
            <person name="Klassen J.L."/>
            <person name="Knack J.J."/>
            <person name="Lewin G.R."/>
            <person name="McDonald B.R."/>
            <person name="Muller L."/>
            <person name="Melo W.G.P."/>
            <person name="Pinto-Tomas A.A."/>
            <person name="Schmitz A."/>
            <person name="Wendt-Pienkowski E."/>
            <person name="Wildman S."/>
            <person name="Zhao M."/>
            <person name="Zhang F."/>
            <person name="Bugni T.S."/>
            <person name="Andes D.R."/>
            <person name="Pupo M.T."/>
            <person name="Currie C.R."/>
        </authorList>
    </citation>
    <scope>NUCLEOTIDE SEQUENCE [LARGE SCALE GENOMIC DNA]</scope>
    <source>
        <strain evidence="4 5">SID5840</strain>
    </source>
</reference>
<dbReference type="InterPro" id="IPR000120">
    <property type="entry name" value="Amidase"/>
</dbReference>
<evidence type="ECO:0000313" key="4">
    <source>
        <dbReference type="EMBL" id="MYR32996.1"/>
    </source>
</evidence>
<dbReference type="GeneID" id="91393278"/>
<dbReference type="GO" id="GO:0004040">
    <property type="term" value="F:amidase activity"/>
    <property type="evidence" value="ECO:0007669"/>
    <property type="project" value="UniProtKB-EC"/>
</dbReference>
<dbReference type="RefSeq" id="WP_017534311.1">
    <property type="nucleotide sequence ID" value="NZ_BAZE01000011.1"/>
</dbReference>
<dbReference type="AlphaFoldDB" id="A0A7K2ISY9"/>
<dbReference type="PROSITE" id="PS00571">
    <property type="entry name" value="AMIDASES"/>
    <property type="match status" value="1"/>
</dbReference>
<protein>
    <submittedName>
        <fullName evidence="4">Amidase</fullName>
        <ecNumber evidence="4">3.5.1.4</ecNumber>
    </submittedName>
</protein>
<dbReference type="EC" id="3.5.1.4" evidence="4"/>